<dbReference type="Gene3D" id="1.10.10.10">
    <property type="entry name" value="Winged helix-like DNA-binding domain superfamily/Winged helix DNA-binding domain"/>
    <property type="match status" value="1"/>
</dbReference>
<feature type="domain" description="Response regulatory" evidence="8">
    <location>
        <begin position="2"/>
        <end position="116"/>
    </location>
</feature>
<dbReference type="PANTHER" id="PTHR48111:SF22">
    <property type="entry name" value="REGULATOR OF RPOS"/>
    <property type="match status" value="1"/>
</dbReference>
<evidence type="ECO:0000256" key="2">
    <source>
        <dbReference type="ARBA" id="ARBA00023012"/>
    </source>
</evidence>
<dbReference type="PROSITE" id="PS50110">
    <property type="entry name" value="RESPONSE_REGULATORY"/>
    <property type="match status" value="1"/>
</dbReference>
<evidence type="ECO:0000256" key="5">
    <source>
        <dbReference type="ARBA" id="ARBA00023163"/>
    </source>
</evidence>
<dbReference type="SMART" id="SM00448">
    <property type="entry name" value="REC"/>
    <property type="match status" value="1"/>
</dbReference>
<dbReference type="PROSITE" id="PS51755">
    <property type="entry name" value="OMPR_PHOB"/>
    <property type="match status" value="1"/>
</dbReference>
<dbReference type="InterPro" id="IPR001867">
    <property type="entry name" value="OmpR/PhoB-type_DNA-bd"/>
</dbReference>
<dbReference type="GO" id="GO:0032993">
    <property type="term" value="C:protein-DNA complex"/>
    <property type="evidence" value="ECO:0007669"/>
    <property type="project" value="TreeGrafter"/>
</dbReference>
<dbReference type="GO" id="GO:0000156">
    <property type="term" value="F:phosphorelay response regulator activity"/>
    <property type="evidence" value="ECO:0007669"/>
    <property type="project" value="TreeGrafter"/>
</dbReference>
<feature type="DNA-binding region" description="OmpR/PhoB-type" evidence="7">
    <location>
        <begin position="124"/>
        <end position="222"/>
    </location>
</feature>
<evidence type="ECO:0000256" key="1">
    <source>
        <dbReference type="ARBA" id="ARBA00022553"/>
    </source>
</evidence>
<evidence type="ECO:0000313" key="11">
    <source>
        <dbReference type="Proteomes" id="UP000272238"/>
    </source>
</evidence>
<protein>
    <submittedName>
        <fullName evidence="10">DNA-binding response regulator</fullName>
    </submittedName>
</protein>
<dbReference type="InterPro" id="IPR039420">
    <property type="entry name" value="WalR-like"/>
</dbReference>
<dbReference type="RefSeq" id="WP_121213730.1">
    <property type="nucleotide sequence ID" value="NZ_JAMYWW010000001.1"/>
</dbReference>
<keyword evidence="5" id="KW-0804">Transcription</keyword>
<keyword evidence="4 7" id="KW-0238">DNA-binding</keyword>
<dbReference type="FunFam" id="3.40.50.2300:FF:000002">
    <property type="entry name" value="DNA-binding response regulator PhoP"/>
    <property type="match status" value="1"/>
</dbReference>
<keyword evidence="1 6" id="KW-0597">Phosphoprotein</keyword>
<accession>A0A494Z779</accession>
<feature type="modified residue" description="4-aspartylphosphate" evidence="6">
    <location>
        <position position="51"/>
    </location>
</feature>
<organism evidence="10 11">
    <name type="scientific">Ureibacillus endophyticus</name>
    <dbReference type="NCBI Taxonomy" id="1978490"/>
    <lineage>
        <taxon>Bacteria</taxon>
        <taxon>Bacillati</taxon>
        <taxon>Bacillota</taxon>
        <taxon>Bacilli</taxon>
        <taxon>Bacillales</taxon>
        <taxon>Caryophanaceae</taxon>
        <taxon>Ureibacillus</taxon>
    </lineage>
</organism>
<keyword evidence="3" id="KW-0805">Transcription regulation</keyword>
<evidence type="ECO:0000256" key="6">
    <source>
        <dbReference type="PROSITE-ProRule" id="PRU00169"/>
    </source>
</evidence>
<dbReference type="Pfam" id="PF00072">
    <property type="entry name" value="Response_reg"/>
    <property type="match status" value="1"/>
</dbReference>
<keyword evidence="2" id="KW-0902">Two-component regulatory system</keyword>
<feature type="domain" description="OmpR/PhoB-type" evidence="9">
    <location>
        <begin position="124"/>
        <end position="222"/>
    </location>
</feature>
<dbReference type="CDD" id="cd00383">
    <property type="entry name" value="trans_reg_C"/>
    <property type="match status" value="1"/>
</dbReference>
<evidence type="ECO:0000256" key="4">
    <source>
        <dbReference type="ARBA" id="ARBA00023125"/>
    </source>
</evidence>
<dbReference type="OrthoDB" id="9790442at2"/>
<evidence type="ECO:0000259" key="8">
    <source>
        <dbReference type="PROSITE" id="PS50110"/>
    </source>
</evidence>
<evidence type="ECO:0000259" key="9">
    <source>
        <dbReference type="PROSITE" id="PS51755"/>
    </source>
</evidence>
<gene>
    <name evidence="10" type="ORF">D8M03_05280</name>
</gene>
<dbReference type="PANTHER" id="PTHR48111">
    <property type="entry name" value="REGULATOR OF RPOS"/>
    <property type="match status" value="1"/>
</dbReference>
<dbReference type="InterPro" id="IPR011006">
    <property type="entry name" value="CheY-like_superfamily"/>
</dbReference>
<evidence type="ECO:0000256" key="3">
    <source>
        <dbReference type="ARBA" id="ARBA00023015"/>
    </source>
</evidence>
<comment type="caution">
    <text evidence="10">The sequence shown here is derived from an EMBL/GenBank/DDBJ whole genome shotgun (WGS) entry which is preliminary data.</text>
</comment>
<dbReference type="Gene3D" id="3.40.50.2300">
    <property type="match status" value="1"/>
</dbReference>
<reference evidence="10 11" key="1">
    <citation type="journal article" date="2016" name="Antonie Van Leeuwenhoek">
        <title>Lysinibacillus endophyticus sp. nov., an indole-3-acetic acid producing endophytic bacterium isolated from corn root (Zea mays cv. Xinken-5).</title>
        <authorList>
            <person name="Yu J."/>
            <person name="Guan X."/>
            <person name="Liu C."/>
            <person name="Xiang W."/>
            <person name="Yu Z."/>
            <person name="Liu X."/>
            <person name="Wang G."/>
        </authorList>
    </citation>
    <scope>NUCLEOTIDE SEQUENCE [LARGE SCALE GENOMIC DNA]</scope>
    <source>
        <strain evidence="10 11">DSM 100506</strain>
    </source>
</reference>
<proteinExistence type="predicted"/>
<dbReference type="Gene3D" id="6.10.250.690">
    <property type="match status" value="1"/>
</dbReference>
<dbReference type="InterPro" id="IPR036388">
    <property type="entry name" value="WH-like_DNA-bd_sf"/>
</dbReference>
<sequence>MKILLAEDDQRLQKNMVHMIKKQYHQVDAVDNGQEAYEYTLFEDYDLLILDWMMPQLSGIEVCKKLRENGFSGGILMLTAKDSCQNIIEGLDAGADDYIIKPFKTEELLARMRAVLRRKDKPVENTIVIGDLVLQLNSRIVKRGDEEIPLTKNEFLLLEYLFINKGHVLTREQIYSHVWGFEAEISDNALDALVKLVRRKIDKDRKCSIIQNVRGIGYRVREDNV</sequence>
<dbReference type="SUPFAM" id="SSF52172">
    <property type="entry name" value="CheY-like"/>
    <property type="match status" value="1"/>
</dbReference>
<keyword evidence="11" id="KW-1185">Reference proteome</keyword>
<dbReference type="InterPro" id="IPR001789">
    <property type="entry name" value="Sig_transdc_resp-reg_receiver"/>
</dbReference>
<dbReference type="Pfam" id="PF00486">
    <property type="entry name" value="Trans_reg_C"/>
    <property type="match status" value="1"/>
</dbReference>
<dbReference type="GO" id="GO:0000976">
    <property type="term" value="F:transcription cis-regulatory region binding"/>
    <property type="evidence" value="ECO:0007669"/>
    <property type="project" value="TreeGrafter"/>
</dbReference>
<evidence type="ECO:0000313" key="10">
    <source>
        <dbReference type="EMBL" id="RKQ18459.1"/>
    </source>
</evidence>
<dbReference type="EMBL" id="RBZN01000008">
    <property type="protein sequence ID" value="RKQ18459.1"/>
    <property type="molecule type" value="Genomic_DNA"/>
</dbReference>
<dbReference type="Proteomes" id="UP000272238">
    <property type="component" value="Unassembled WGS sequence"/>
</dbReference>
<dbReference type="GO" id="GO:0005829">
    <property type="term" value="C:cytosol"/>
    <property type="evidence" value="ECO:0007669"/>
    <property type="project" value="TreeGrafter"/>
</dbReference>
<dbReference type="AlphaFoldDB" id="A0A494Z779"/>
<dbReference type="GO" id="GO:0006355">
    <property type="term" value="P:regulation of DNA-templated transcription"/>
    <property type="evidence" value="ECO:0007669"/>
    <property type="project" value="InterPro"/>
</dbReference>
<dbReference type="SMART" id="SM00862">
    <property type="entry name" value="Trans_reg_C"/>
    <property type="match status" value="1"/>
</dbReference>
<name>A0A494Z779_9BACL</name>
<evidence type="ECO:0000256" key="7">
    <source>
        <dbReference type="PROSITE-ProRule" id="PRU01091"/>
    </source>
</evidence>